<evidence type="ECO:0000256" key="7">
    <source>
        <dbReference type="SAM" id="Phobius"/>
    </source>
</evidence>
<dbReference type="GO" id="GO:0005886">
    <property type="term" value="C:plasma membrane"/>
    <property type="evidence" value="ECO:0007669"/>
    <property type="project" value="UniProtKB-SubCell"/>
</dbReference>
<dbReference type="InterPro" id="IPR003856">
    <property type="entry name" value="LPS_length_determ_N"/>
</dbReference>
<evidence type="ECO:0000256" key="4">
    <source>
        <dbReference type="ARBA" id="ARBA00022989"/>
    </source>
</evidence>
<reference evidence="9 10" key="1">
    <citation type="submission" date="2018-12" db="EMBL/GenBank/DDBJ databases">
        <title>Dyella dinghuensis sp. nov. DHOA06 and Dyella choica sp. nov. 4M-K27, isolated from forest soil.</title>
        <authorList>
            <person name="Qiu L.-H."/>
            <person name="Gao Z.-H."/>
        </authorList>
    </citation>
    <scope>NUCLEOTIDE SEQUENCE [LARGE SCALE GENOMIC DNA]</scope>
    <source>
        <strain evidence="9 10">DHOA06</strain>
    </source>
</reference>
<evidence type="ECO:0000256" key="2">
    <source>
        <dbReference type="ARBA" id="ARBA00022475"/>
    </source>
</evidence>
<evidence type="ECO:0000259" key="8">
    <source>
        <dbReference type="Pfam" id="PF02706"/>
    </source>
</evidence>
<organism evidence="9 10">
    <name type="scientific">Dyella dinghuensis</name>
    <dbReference type="NCBI Taxonomy" id="1920169"/>
    <lineage>
        <taxon>Bacteria</taxon>
        <taxon>Pseudomonadati</taxon>
        <taxon>Pseudomonadota</taxon>
        <taxon>Gammaproteobacteria</taxon>
        <taxon>Lysobacterales</taxon>
        <taxon>Rhodanobacteraceae</taxon>
        <taxon>Dyella</taxon>
    </lineage>
</organism>
<keyword evidence="6" id="KW-0175">Coiled coil</keyword>
<feature type="coiled-coil region" evidence="6">
    <location>
        <begin position="152"/>
        <end position="179"/>
    </location>
</feature>
<dbReference type="Pfam" id="PF02706">
    <property type="entry name" value="Wzz"/>
    <property type="match status" value="1"/>
</dbReference>
<keyword evidence="4 7" id="KW-1133">Transmembrane helix</keyword>
<comment type="subcellular location">
    <subcellularLocation>
        <location evidence="1">Cell membrane</location>
        <topology evidence="1">Multi-pass membrane protein</topology>
    </subcellularLocation>
</comment>
<comment type="caution">
    <text evidence="9">The sequence shown here is derived from an EMBL/GenBank/DDBJ whole genome shotgun (WGS) entry which is preliminary data.</text>
</comment>
<feature type="transmembrane region" description="Helical" evidence="7">
    <location>
        <begin position="19"/>
        <end position="37"/>
    </location>
</feature>
<keyword evidence="5 7" id="KW-0472">Membrane</keyword>
<dbReference type="AlphaFoldDB" id="A0A432LSA5"/>
<keyword evidence="10" id="KW-1185">Reference proteome</keyword>
<evidence type="ECO:0000256" key="6">
    <source>
        <dbReference type="SAM" id="Coils"/>
    </source>
</evidence>
<name>A0A432LSA5_9GAMM</name>
<keyword evidence="3 7" id="KW-0812">Transmembrane</keyword>
<evidence type="ECO:0000256" key="3">
    <source>
        <dbReference type="ARBA" id="ARBA00022692"/>
    </source>
</evidence>
<feature type="transmembrane region" description="Helical" evidence="7">
    <location>
        <begin position="250"/>
        <end position="268"/>
    </location>
</feature>
<evidence type="ECO:0000256" key="1">
    <source>
        <dbReference type="ARBA" id="ARBA00004651"/>
    </source>
</evidence>
<evidence type="ECO:0000313" key="10">
    <source>
        <dbReference type="Proteomes" id="UP000267077"/>
    </source>
</evidence>
<dbReference type="InterPro" id="IPR050445">
    <property type="entry name" value="Bact_polysacc_biosynth/exp"/>
</dbReference>
<dbReference type="EMBL" id="RYZR01000006">
    <property type="protein sequence ID" value="RUL63455.1"/>
    <property type="molecule type" value="Genomic_DNA"/>
</dbReference>
<dbReference type="GO" id="GO:0004713">
    <property type="term" value="F:protein tyrosine kinase activity"/>
    <property type="evidence" value="ECO:0007669"/>
    <property type="project" value="TreeGrafter"/>
</dbReference>
<feature type="domain" description="Polysaccharide chain length determinant N-terminal" evidence="8">
    <location>
        <begin position="7"/>
        <end position="72"/>
    </location>
</feature>
<keyword evidence="2" id="KW-1003">Cell membrane</keyword>
<dbReference type="PANTHER" id="PTHR32309:SF13">
    <property type="entry name" value="FERRIC ENTEROBACTIN TRANSPORT PROTEIN FEPE"/>
    <property type="match status" value="1"/>
</dbReference>
<protein>
    <submittedName>
        <fullName evidence="9">Lipopolysaccharide biosynthesis protein</fullName>
    </submittedName>
</protein>
<dbReference type="Proteomes" id="UP000267077">
    <property type="component" value="Unassembled WGS sequence"/>
</dbReference>
<dbReference type="OrthoDB" id="6006748at2"/>
<gene>
    <name evidence="9" type="ORF">EKH79_13805</name>
</gene>
<evidence type="ECO:0000256" key="5">
    <source>
        <dbReference type="ARBA" id="ARBA00023136"/>
    </source>
</evidence>
<dbReference type="RefSeq" id="WP_126674390.1">
    <property type="nucleotide sequence ID" value="NZ_RYZR01000006.1"/>
</dbReference>
<accession>A0A432LSA5</accession>
<dbReference type="PANTHER" id="PTHR32309">
    <property type="entry name" value="TYROSINE-PROTEIN KINASE"/>
    <property type="match status" value="1"/>
</dbReference>
<sequence length="277" mass="30939">MEQDDVYLIDLWRVLEREWKWFVVPLILIVALTFTYLQGVKRQWEATAWIQIGQVDTAPMGQDPKVEPMMRVIDRIQMIPFQNEVVRSIGLSPDSPEAQLYRKSLKLEPLTYEGPLVKLRVLATSPELARQLASATVTQLQTVHQKLESVSLTLAQERLQEVDAELQSATAARDAVQATILRSGSGVVDKDTQASALAGVLLATRNQEIHDLQMARGELVNRLSPAYTYETALMWPVYVPRSPVFPNPVMILGGGILAALFLGTLVAIGRNALRRKN</sequence>
<proteinExistence type="predicted"/>
<evidence type="ECO:0000313" key="9">
    <source>
        <dbReference type="EMBL" id="RUL63455.1"/>
    </source>
</evidence>